<dbReference type="PROSITE" id="PS50850">
    <property type="entry name" value="MFS"/>
    <property type="match status" value="1"/>
</dbReference>
<proteinExistence type="predicted"/>
<dbReference type="PANTHER" id="PTHR23517">
    <property type="entry name" value="RESISTANCE PROTEIN MDTM, PUTATIVE-RELATED-RELATED"/>
    <property type="match status" value="1"/>
</dbReference>
<evidence type="ECO:0000256" key="3">
    <source>
        <dbReference type="ARBA" id="ARBA00022475"/>
    </source>
</evidence>
<name>A0ABV7KRH9_PLAOK</name>
<keyword evidence="4 7" id="KW-0812">Transmembrane</keyword>
<reference evidence="10" key="1">
    <citation type="journal article" date="2019" name="Int. J. Syst. Evol. Microbiol.">
        <title>The Global Catalogue of Microorganisms (GCM) 10K type strain sequencing project: providing services to taxonomists for standard genome sequencing and annotation.</title>
        <authorList>
            <consortium name="The Broad Institute Genomics Platform"/>
            <consortium name="The Broad Institute Genome Sequencing Center for Infectious Disease"/>
            <person name="Wu L."/>
            <person name="Ma J."/>
        </authorList>
    </citation>
    <scope>NUCLEOTIDE SEQUENCE [LARGE SCALE GENOMIC DNA]</scope>
    <source>
        <strain evidence="10">CCM 320</strain>
    </source>
</reference>
<evidence type="ECO:0000313" key="10">
    <source>
        <dbReference type="Proteomes" id="UP001595625"/>
    </source>
</evidence>
<dbReference type="Gene3D" id="1.20.1250.20">
    <property type="entry name" value="MFS general substrate transporter like domains"/>
    <property type="match status" value="1"/>
</dbReference>
<comment type="subcellular location">
    <subcellularLocation>
        <location evidence="1">Cell membrane</location>
        <topology evidence="1">Multi-pass membrane protein</topology>
    </subcellularLocation>
</comment>
<feature type="domain" description="Major facilitator superfamily (MFS) profile" evidence="8">
    <location>
        <begin position="8"/>
        <end position="392"/>
    </location>
</feature>
<evidence type="ECO:0000313" key="9">
    <source>
        <dbReference type="EMBL" id="MFC3212135.1"/>
    </source>
</evidence>
<dbReference type="InterPro" id="IPR020846">
    <property type="entry name" value="MFS_dom"/>
</dbReference>
<feature type="transmembrane region" description="Helical" evidence="7">
    <location>
        <begin position="74"/>
        <end position="90"/>
    </location>
</feature>
<dbReference type="Proteomes" id="UP001595625">
    <property type="component" value="Unassembled WGS sequence"/>
</dbReference>
<feature type="transmembrane region" description="Helical" evidence="7">
    <location>
        <begin position="306"/>
        <end position="324"/>
    </location>
</feature>
<feature type="transmembrane region" description="Helical" evidence="7">
    <location>
        <begin position="12"/>
        <end position="35"/>
    </location>
</feature>
<organism evidence="9 10">
    <name type="scientific">Planomicrobium okeanokoites</name>
    <name type="common">Planococcus okeanokoites</name>
    <name type="synonym">Flavobacterium okeanokoites</name>
    <dbReference type="NCBI Taxonomy" id="244"/>
    <lineage>
        <taxon>Bacteria</taxon>
        <taxon>Bacillati</taxon>
        <taxon>Bacillota</taxon>
        <taxon>Bacilli</taxon>
        <taxon>Bacillales</taxon>
        <taxon>Caryophanaceae</taxon>
        <taxon>Planomicrobium</taxon>
    </lineage>
</organism>
<feature type="transmembrane region" description="Helical" evidence="7">
    <location>
        <begin position="161"/>
        <end position="181"/>
    </location>
</feature>
<sequence length="411" mass="43633">MSTSQRKKMSILMINMFIAIASFGIVVPILPAYLVSIGQGGTAAGLMIAIFAGAQLLFSPLGGNWADKYGPRKVIILGLALLTISMLMFYSTDSIWVIYASRVVGGIGDAFLIPGVFTYVAGITTAAQRAKGTGLVTASMSLGLVIGPGFGGFLADISLKLPFLIAAGVTFSAMVFSLIMLKEIAPNAESKKQAEEFSKDESMLEQIGRSTRMPYFIPLLIIFIMSFGLVAYESVIGMYLTTQYGSTSADIAMMITATGIVSVTVQFFIVDRLVRRFGEVKTMIAFLGLATVGFLISLTAGSYGAFFGVSLVIFLAMAILRPVLNILVSKMAAGEIGFAMGMATAYMSLGNVLGPISAGMLYDININYPFILGLGLLVVTLSIAMAWRKTNNAKSVVVDSANETPEAEPLT</sequence>
<evidence type="ECO:0000256" key="7">
    <source>
        <dbReference type="SAM" id="Phobius"/>
    </source>
</evidence>
<dbReference type="PRINTS" id="PR01035">
    <property type="entry name" value="TCRTETA"/>
</dbReference>
<feature type="transmembrane region" description="Helical" evidence="7">
    <location>
        <begin position="368"/>
        <end position="387"/>
    </location>
</feature>
<feature type="transmembrane region" description="Helical" evidence="7">
    <location>
        <begin position="133"/>
        <end position="155"/>
    </location>
</feature>
<evidence type="ECO:0000259" key="8">
    <source>
        <dbReference type="PROSITE" id="PS50850"/>
    </source>
</evidence>
<evidence type="ECO:0000256" key="6">
    <source>
        <dbReference type="ARBA" id="ARBA00023136"/>
    </source>
</evidence>
<dbReference type="InterPro" id="IPR050171">
    <property type="entry name" value="MFS_Transporters"/>
</dbReference>
<dbReference type="PANTHER" id="PTHR23517:SF3">
    <property type="entry name" value="INTEGRAL MEMBRANE TRANSPORT PROTEIN"/>
    <property type="match status" value="1"/>
</dbReference>
<evidence type="ECO:0000256" key="4">
    <source>
        <dbReference type="ARBA" id="ARBA00022692"/>
    </source>
</evidence>
<gene>
    <name evidence="9" type="ORF">ACFOEJ_13680</name>
</gene>
<evidence type="ECO:0000256" key="5">
    <source>
        <dbReference type="ARBA" id="ARBA00022989"/>
    </source>
</evidence>
<dbReference type="SUPFAM" id="SSF103473">
    <property type="entry name" value="MFS general substrate transporter"/>
    <property type="match status" value="1"/>
</dbReference>
<feature type="transmembrane region" description="Helical" evidence="7">
    <location>
        <begin position="96"/>
        <end position="121"/>
    </location>
</feature>
<dbReference type="CDD" id="cd17325">
    <property type="entry name" value="MFS_MdtG_SLC18_like"/>
    <property type="match status" value="1"/>
</dbReference>
<feature type="transmembrane region" description="Helical" evidence="7">
    <location>
        <begin position="282"/>
        <end position="300"/>
    </location>
</feature>
<evidence type="ECO:0000256" key="2">
    <source>
        <dbReference type="ARBA" id="ARBA00022448"/>
    </source>
</evidence>
<keyword evidence="2" id="KW-0813">Transport</keyword>
<dbReference type="InterPro" id="IPR036259">
    <property type="entry name" value="MFS_trans_sf"/>
</dbReference>
<keyword evidence="3" id="KW-1003">Cell membrane</keyword>
<dbReference type="InterPro" id="IPR001958">
    <property type="entry name" value="Tet-R_TetA/multi-R_MdtG-like"/>
</dbReference>
<evidence type="ECO:0000256" key="1">
    <source>
        <dbReference type="ARBA" id="ARBA00004651"/>
    </source>
</evidence>
<dbReference type="EMBL" id="JBHRUJ010000017">
    <property type="protein sequence ID" value="MFC3212135.1"/>
    <property type="molecule type" value="Genomic_DNA"/>
</dbReference>
<keyword evidence="6 7" id="KW-0472">Membrane</keyword>
<protein>
    <submittedName>
        <fullName evidence="9">MFS transporter</fullName>
    </submittedName>
</protein>
<keyword evidence="5 7" id="KW-1133">Transmembrane helix</keyword>
<keyword evidence="10" id="KW-1185">Reference proteome</keyword>
<accession>A0ABV7KRH9</accession>
<dbReference type="RefSeq" id="WP_084243881.1">
    <property type="nucleotide sequence ID" value="NZ_FWYH01000010.1"/>
</dbReference>
<dbReference type="InterPro" id="IPR011701">
    <property type="entry name" value="MFS"/>
</dbReference>
<dbReference type="Pfam" id="PF07690">
    <property type="entry name" value="MFS_1"/>
    <property type="match status" value="1"/>
</dbReference>
<comment type="caution">
    <text evidence="9">The sequence shown here is derived from an EMBL/GenBank/DDBJ whole genome shotgun (WGS) entry which is preliminary data.</text>
</comment>
<feature type="transmembrane region" description="Helical" evidence="7">
    <location>
        <begin position="251"/>
        <end position="270"/>
    </location>
</feature>
<feature type="transmembrane region" description="Helical" evidence="7">
    <location>
        <begin position="215"/>
        <end position="239"/>
    </location>
</feature>
<feature type="transmembrane region" description="Helical" evidence="7">
    <location>
        <begin position="41"/>
        <end position="62"/>
    </location>
</feature>
<feature type="transmembrane region" description="Helical" evidence="7">
    <location>
        <begin position="336"/>
        <end position="362"/>
    </location>
</feature>